<keyword evidence="6" id="KW-0282">Flagellum</keyword>
<evidence type="ECO:0000256" key="5">
    <source>
        <dbReference type="ARBA" id="ARBA00022490"/>
    </source>
</evidence>
<evidence type="ECO:0000256" key="2">
    <source>
        <dbReference type="ARBA" id="ARBA00004611"/>
    </source>
</evidence>
<keyword evidence="12" id="KW-1185">Reference proteome</keyword>
<protein>
    <recommendedName>
        <fullName evidence="4">Dynein regulatory complex protein 10</fullName>
    </recommendedName>
</protein>
<comment type="subcellular location">
    <subcellularLocation>
        <location evidence="2">Cytoplasm</location>
        <location evidence="2">Cytoskeleton</location>
        <location evidence="2">Flagellum axoneme</location>
    </subcellularLocation>
</comment>
<feature type="compositionally biased region" description="Basic residues" evidence="10">
    <location>
        <begin position="374"/>
        <end position="387"/>
    </location>
</feature>
<dbReference type="CDD" id="cd23767">
    <property type="entry name" value="IQCD"/>
    <property type="match status" value="1"/>
</dbReference>
<dbReference type="PANTHER" id="PTHR31598">
    <property type="entry name" value="IQ DOMAIN-CONTAINING PROTEIN D"/>
    <property type="match status" value="1"/>
</dbReference>
<evidence type="ECO:0000256" key="10">
    <source>
        <dbReference type="SAM" id="MobiDB-lite"/>
    </source>
</evidence>
<keyword evidence="9" id="KW-0966">Cell projection</keyword>
<comment type="similarity">
    <text evidence="3">Belongs to the DRC10 family.</text>
</comment>
<dbReference type="PANTHER" id="PTHR31598:SF1">
    <property type="entry name" value="DYNEIN REGULATORY COMPLEX PROTEIN 10"/>
    <property type="match status" value="1"/>
</dbReference>
<dbReference type="Proteomes" id="UP000037460">
    <property type="component" value="Unassembled WGS sequence"/>
</dbReference>
<dbReference type="AlphaFoldDB" id="A0A0M0JFH4"/>
<dbReference type="OrthoDB" id="10265211at2759"/>
<evidence type="ECO:0000256" key="7">
    <source>
        <dbReference type="ARBA" id="ARBA00023069"/>
    </source>
</evidence>
<dbReference type="PROSITE" id="PS50096">
    <property type="entry name" value="IQ"/>
    <property type="match status" value="1"/>
</dbReference>
<evidence type="ECO:0000313" key="12">
    <source>
        <dbReference type="Proteomes" id="UP000037460"/>
    </source>
</evidence>
<gene>
    <name evidence="11" type="ORF">Ctob_002827</name>
</gene>
<evidence type="ECO:0000256" key="4">
    <source>
        <dbReference type="ARBA" id="ARBA00021752"/>
    </source>
</evidence>
<feature type="compositionally biased region" description="Basic and acidic residues" evidence="10">
    <location>
        <begin position="364"/>
        <end position="373"/>
    </location>
</feature>
<evidence type="ECO:0000256" key="9">
    <source>
        <dbReference type="ARBA" id="ARBA00023273"/>
    </source>
</evidence>
<proteinExistence type="inferred from homology"/>
<evidence type="ECO:0000256" key="8">
    <source>
        <dbReference type="ARBA" id="ARBA00023212"/>
    </source>
</evidence>
<evidence type="ECO:0000256" key="3">
    <source>
        <dbReference type="ARBA" id="ARBA00009071"/>
    </source>
</evidence>
<evidence type="ECO:0000256" key="1">
    <source>
        <dbReference type="ARBA" id="ARBA00003029"/>
    </source>
</evidence>
<sequence length="387" mass="44408">MAQSNAKLTNVEAQRIMAILEETLSKLQLLSHVPPLRRPEGYDEFVDEVGAEVAQVLDEQLLLEQQYKWVSTPAHEQADAGYDGEQALPDFETLDDELRHSTRVVCRMLREAPAISERLMQTGAEGPSAAMRRYLSTFAELKSQTYAKLSTSVEEEKSKEDWFLEISAKEEKASQQLRQLQKEIKAEKADRERDVSQREETIKKLRDELENIKSATIAEEKQLEAESKASEDADNAAFTDKENSLQSELTRLIEELKTKRKENKESEEGLRKKKVKFESEVQACIDKYDKEMEEKDKEISALKLIYDEEKKELTRLEEYFSKLMAEREVALAQERKKAEQRAREQAQMATLSKAATMVQKLWRGKEGRNELAKKKAAGAKKGKKGKK</sequence>
<evidence type="ECO:0000313" key="11">
    <source>
        <dbReference type="EMBL" id="KOO25117.1"/>
    </source>
</evidence>
<keyword evidence="5" id="KW-0963">Cytoplasm</keyword>
<organism evidence="11 12">
    <name type="scientific">Chrysochromulina tobinii</name>
    <dbReference type="NCBI Taxonomy" id="1460289"/>
    <lineage>
        <taxon>Eukaryota</taxon>
        <taxon>Haptista</taxon>
        <taxon>Haptophyta</taxon>
        <taxon>Prymnesiophyceae</taxon>
        <taxon>Prymnesiales</taxon>
        <taxon>Chrysochromulinaceae</taxon>
        <taxon>Chrysochromulina</taxon>
    </lineage>
</organism>
<reference evidence="12" key="1">
    <citation type="journal article" date="2015" name="PLoS Genet.">
        <title>Genome Sequence and Transcriptome Analyses of Chrysochromulina tobin: Metabolic Tools for Enhanced Algal Fitness in the Prominent Order Prymnesiales (Haptophyceae).</title>
        <authorList>
            <person name="Hovde B.T."/>
            <person name="Deodato C.R."/>
            <person name="Hunsperger H.M."/>
            <person name="Ryken S.A."/>
            <person name="Yost W."/>
            <person name="Jha R.K."/>
            <person name="Patterson J."/>
            <person name="Monnat R.J. Jr."/>
            <person name="Barlow S.B."/>
            <person name="Starkenburg S.R."/>
            <person name="Cattolico R.A."/>
        </authorList>
    </citation>
    <scope>NUCLEOTIDE SEQUENCE</scope>
    <source>
        <strain evidence="12">CCMP291</strain>
    </source>
</reference>
<feature type="region of interest" description="Disordered" evidence="10">
    <location>
        <begin position="222"/>
        <end position="241"/>
    </location>
</feature>
<dbReference type="InterPro" id="IPR042815">
    <property type="entry name" value="DRC10"/>
</dbReference>
<name>A0A0M0JFH4_9EUKA</name>
<dbReference type="EMBL" id="JWZX01003017">
    <property type="protein sequence ID" value="KOO25117.1"/>
    <property type="molecule type" value="Genomic_DNA"/>
</dbReference>
<keyword evidence="8" id="KW-0206">Cytoskeleton</keyword>
<comment type="function">
    <text evidence="1">Component of the nexin-dynein regulatory complex (N-DRC), a key regulator of ciliary/flagellar motility which maintains the alignment and integrity of the distal axoneme and regulates microtubule sliding in motile axonemes.</text>
</comment>
<evidence type="ECO:0000256" key="6">
    <source>
        <dbReference type="ARBA" id="ARBA00022846"/>
    </source>
</evidence>
<feature type="compositionally biased region" description="Basic and acidic residues" evidence="10">
    <location>
        <begin position="222"/>
        <end position="231"/>
    </location>
</feature>
<accession>A0A0M0JFH4</accession>
<keyword evidence="7" id="KW-0969">Cilium</keyword>
<comment type="caution">
    <text evidence="11">The sequence shown here is derived from an EMBL/GenBank/DDBJ whole genome shotgun (WGS) entry which is preliminary data.</text>
</comment>
<feature type="region of interest" description="Disordered" evidence="10">
    <location>
        <begin position="364"/>
        <end position="387"/>
    </location>
</feature>